<sequence length="830" mass="90100">MTTFLSDLRYGIRQLRKTPGFTVVCVLTLALGIGANTAVFSVMNAVLLKSLPVTDPERVVYLNTSGAPHHGNNTGDWNTSFSYPVYEELRQQKNALSEVIAYVPISSGGSKVAVRVGPQPEEAEGDMVSGNFFSGLGVSVARGRGFTTQDEAQHAPIAVISYNYWTQRFSRNPDLLGKTLYVKGVPLTIVGIAAEGFEGVEPGSSTDFWIPLQSRVELNAWSTPAQDGKTYLQRPDWWCLRMLARLAPGITRERAIAQLQPIFQTAAYIGIGNPEPGEKRPVLSFQDAKNFPGYDEDYGKPLRILMAMVGLVLLIALSNVVMLLMARNTTRQREFSLRLALGAGRKELFRQLLTESMLLVALGGVLAWLFASGATRSLAAWSQIEASLAPDRTVLLFTLVILLGAALAFGLAPLRVALSGGPGLVLKTSAATSNTDAGKARVGKIIVTLQMALCLVLLVGGGLLIRTLRNLENLPLGMRTQGLVVFGINPQHVHSFADGVAFYQNLTDKLRTLPGVQSVTLMEDRIGSGWSNNDDVGKIDGKKPPNSDGDNAMARANIVGPDFFQTLGVPIVAGRDFADSDTAASPKVAIINELFAQRFLPNENPLGHHLSWRDPKDDVVIVGVVKNHKYRSIEEKPIPMQWFAYTQQKTIGEMHFEMRVHGDPMAILPAVRKVVQQIDPNLPLMQPMTQRAQYEESISQQLLFGRLAGFFALLAVVLVATGLYGTLAYYVNNRTVEIGVRMAIGAQRKQVVWMVLRDSLLMTGIGILAGVPLAIFVSRELASALYGVKPYDALSYVLAVLGVALVAAIASLIPANRAASVDPLMALRAE</sequence>
<feature type="transmembrane region" description="Helical" evidence="7">
    <location>
        <begin position="445"/>
        <end position="465"/>
    </location>
</feature>
<evidence type="ECO:0000259" key="8">
    <source>
        <dbReference type="Pfam" id="PF02687"/>
    </source>
</evidence>
<dbReference type="InterPro" id="IPR017800">
    <property type="entry name" value="ADOP"/>
</dbReference>
<dbReference type="Pfam" id="PF02687">
    <property type="entry name" value="FtsX"/>
    <property type="match status" value="2"/>
</dbReference>
<dbReference type="Pfam" id="PF12704">
    <property type="entry name" value="MacB_PCD"/>
    <property type="match status" value="2"/>
</dbReference>
<feature type="transmembrane region" description="Helical" evidence="7">
    <location>
        <begin position="394"/>
        <end position="418"/>
    </location>
</feature>
<organism evidence="10 11">
    <name type="scientific">Alloacidobacterium dinghuense</name>
    <dbReference type="NCBI Taxonomy" id="2763107"/>
    <lineage>
        <taxon>Bacteria</taxon>
        <taxon>Pseudomonadati</taxon>
        <taxon>Acidobacteriota</taxon>
        <taxon>Terriglobia</taxon>
        <taxon>Terriglobales</taxon>
        <taxon>Acidobacteriaceae</taxon>
        <taxon>Alloacidobacterium</taxon>
    </lineage>
</organism>
<proteinExistence type="inferred from homology"/>
<accession>A0A7G8BCI0</accession>
<dbReference type="PANTHER" id="PTHR30572:SF4">
    <property type="entry name" value="ABC TRANSPORTER PERMEASE YTRF"/>
    <property type="match status" value="1"/>
</dbReference>
<keyword evidence="2" id="KW-1003">Cell membrane</keyword>
<feature type="transmembrane region" description="Helical" evidence="7">
    <location>
        <begin position="751"/>
        <end position="776"/>
    </location>
</feature>
<dbReference type="EMBL" id="CP060394">
    <property type="protein sequence ID" value="QNI30250.1"/>
    <property type="molecule type" value="Genomic_DNA"/>
</dbReference>
<dbReference type="RefSeq" id="WP_186739994.1">
    <property type="nucleotide sequence ID" value="NZ_CP060394.1"/>
</dbReference>
<keyword evidence="11" id="KW-1185">Reference proteome</keyword>
<evidence type="ECO:0000256" key="1">
    <source>
        <dbReference type="ARBA" id="ARBA00004651"/>
    </source>
</evidence>
<evidence type="ECO:0000256" key="5">
    <source>
        <dbReference type="ARBA" id="ARBA00023136"/>
    </source>
</evidence>
<comment type="similarity">
    <text evidence="6">Belongs to the ABC-4 integral membrane protein family.</text>
</comment>
<dbReference type="AlphaFoldDB" id="A0A7G8BCI0"/>
<evidence type="ECO:0000313" key="11">
    <source>
        <dbReference type="Proteomes" id="UP000515312"/>
    </source>
</evidence>
<feature type="transmembrane region" description="Helical" evidence="7">
    <location>
        <begin position="304"/>
        <end position="326"/>
    </location>
</feature>
<feature type="transmembrane region" description="Helical" evidence="7">
    <location>
        <begin position="796"/>
        <end position="815"/>
    </location>
</feature>
<dbReference type="InterPro" id="IPR050250">
    <property type="entry name" value="Macrolide_Exporter_MacB"/>
</dbReference>
<feature type="transmembrane region" description="Helical" evidence="7">
    <location>
        <begin position="707"/>
        <end position="731"/>
    </location>
</feature>
<evidence type="ECO:0000256" key="3">
    <source>
        <dbReference type="ARBA" id="ARBA00022692"/>
    </source>
</evidence>
<keyword evidence="3 7" id="KW-0812">Transmembrane</keyword>
<feature type="domain" description="MacB-like periplasmic core" evidence="9">
    <location>
        <begin position="502"/>
        <end position="629"/>
    </location>
</feature>
<evidence type="ECO:0000256" key="4">
    <source>
        <dbReference type="ARBA" id="ARBA00022989"/>
    </source>
</evidence>
<evidence type="ECO:0000313" key="10">
    <source>
        <dbReference type="EMBL" id="QNI30250.1"/>
    </source>
</evidence>
<dbReference type="InterPro" id="IPR025857">
    <property type="entry name" value="MacB_PCD"/>
</dbReference>
<name>A0A7G8BCI0_9BACT</name>
<keyword evidence="4 7" id="KW-1133">Transmembrane helix</keyword>
<dbReference type="PANTHER" id="PTHR30572">
    <property type="entry name" value="MEMBRANE COMPONENT OF TRANSPORTER-RELATED"/>
    <property type="match status" value="1"/>
</dbReference>
<dbReference type="KEGG" id="adin:H7849_13740"/>
<dbReference type="Proteomes" id="UP000515312">
    <property type="component" value="Chromosome"/>
</dbReference>
<dbReference type="GO" id="GO:0005886">
    <property type="term" value="C:plasma membrane"/>
    <property type="evidence" value="ECO:0007669"/>
    <property type="project" value="UniProtKB-SubCell"/>
</dbReference>
<dbReference type="GO" id="GO:0022857">
    <property type="term" value="F:transmembrane transporter activity"/>
    <property type="evidence" value="ECO:0007669"/>
    <property type="project" value="TreeGrafter"/>
</dbReference>
<dbReference type="InterPro" id="IPR003838">
    <property type="entry name" value="ABC3_permease_C"/>
</dbReference>
<feature type="domain" description="MacB-like periplasmic core" evidence="9">
    <location>
        <begin position="22"/>
        <end position="261"/>
    </location>
</feature>
<feature type="domain" description="ABC3 transporter permease C-terminal" evidence="8">
    <location>
        <begin position="307"/>
        <end position="417"/>
    </location>
</feature>
<evidence type="ECO:0000256" key="7">
    <source>
        <dbReference type="SAM" id="Phobius"/>
    </source>
</evidence>
<evidence type="ECO:0000256" key="2">
    <source>
        <dbReference type="ARBA" id="ARBA00022475"/>
    </source>
</evidence>
<gene>
    <name evidence="10" type="ORF">H7849_13740</name>
</gene>
<feature type="domain" description="ABC3 transporter permease C-terminal" evidence="8">
    <location>
        <begin position="710"/>
        <end position="822"/>
    </location>
</feature>
<protein>
    <submittedName>
        <fullName evidence="10">ABC transporter permease</fullName>
    </submittedName>
</protein>
<evidence type="ECO:0000256" key="6">
    <source>
        <dbReference type="ARBA" id="ARBA00038076"/>
    </source>
</evidence>
<evidence type="ECO:0000259" key="9">
    <source>
        <dbReference type="Pfam" id="PF12704"/>
    </source>
</evidence>
<comment type="subcellular location">
    <subcellularLocation>
        <location evidence="1">Cell membrane</location>
        <topology evidence="1">Multi-pass membrane protein</topology>
    </subcellularLocation>
</comment>
<keyword evidence="5 7" id="KW-0472">Membrane</keyword>
<feature type="transmembrane region" description="Helical" evidence="7">
    <location>
        <begin position="21"/>
        <end position="43"/>
    </location>
</feature>
<feature type="transmembrane region" description="Helical" evidence="7">
    <location>
        <begin position="352"/>
        <end position="374"/>
    </location>
</feature>
<reference evidence="10 11" key="1">
    <citation type="submission" date="2020-08" db="EMBL/GenBank/DDBJ databases">
        <title>Edaphobacter telluris sp. nov. and Acidobacterium dinghuensis sp. nov., two acidobacteria isolated from forest soil.</title>
        <authorList>
            <person name="Fu J."/>
            <person name="Qiu L."/>
        </authorList>
    </citation>
    <scope>NUCLEOTIDE SEQUENCE [LARGE SCALE GENOMIC DNA]</scope>
    <source>
        <strain evidence="10">4Y35</strain>
    </source>
</reference>
<dbReference type="NCBIfam" id="TIGR03434">
    <property type="entry name" value="ADOP"/>
    <property type="match status" value="1"/>
</dbReference>